<dbReference type="RefSeq" id="XP_024337940.1">
    <property type="nucleotide sequence ID" value="XM_024477037.1"/>
</dbReference>
<organism evidence="2 3">
    <name type="scientific">Postia placenta MAD-698-R-SB12</name>
    <dbReference type="NCBI Taxonomy" id="670580"/>
    <lineage>
        <taxon>Eukaryota</taxon>
        <taxon>Fungi</taxon>
        <taxon>Dikarya</taxon>
        <taxon>Basidiomycota</taxon>
        <taxon>Agaricomycotina</taxon>
        <taxon>Agaricomycetes</taxon>
        <taxon>Polyporales</taxon>
        <taxon>Adustoporiaceae</taxon>
        <taxon>Rhodonia</taxon>
    </lineage>
</organism>
<dbReference type="SUPFAM" id="SSF52047">
    <property type="entry name" value="RNI-like"/>
    <property type="match status" value="1"/>
</dbReference>
<reference evidence="2 3" key="1">
    <citation type="submission" date="2017-04" db="EMBL/GenBank/DDBJ databases">
        <title>Genome Sequence of the Model Brown-Rot Fungus Postia placenta SB12.</title>
        <authorList>
            <consortium name="DOE Joint Genome Institute"/>
            <person name="Gaskell J."/>
            <person name="Kersten P."/>
            <person name="Larrondo L.F."/>
            <person name="Canessa P."/>
            <person name="Martinez D."/>
            <person name="Hibbett D."/>
            <person name="Schmoll M."/>
            <person name="Kubicek C.P."/>
            <person name="Martinez A.T."/>
            <person name="Yadav J."/>
            <person name="Master E."/>
            <person name="Magnuson J.K."/>
            <person name="James T."/>
            <person name="Yaver D."/>
            <person name="Berka R."/>
            <person name="Labutti K."/>
            <person name="Lipzen A."/>
            <person name="Aerts A."/>
            <person name="Barry K."/>
            <person name="Henrissat B."/>
            <person name="Blanchette R."/>
            <person name="Grigoriev I."/>
            <person name="Cullen D."/>
        </authorList>
    </citation>
    <scope>NUCLEOTIDE SEQUENCE [LARGE SCALE GENOMIC DNA]</scope>
    <source>
        <strain evidence="2 3">MAD-698-R-SB12</strain>
    </source>
</reference>
<dbReference type="Proteomes" id="UP000194127">
    <property type="component" value="Unassembled WGS sequence"/>
</dbReference>
<dbReference type="AlphaFoldDB" id="A0A1X6MY66"/>
<name>A0A1X6MY66_9APHY</name>
<evidence type="ECO:0000256" key="1">
    <source>
        <dbReference type="SAM" id="MobiDB-lite"/>
    </source>
</evidence>
<evidence type="ECO:0000313" key="2">
    <source>
        <dbReference type="EMBL" id="OSX61146.1"/>
    </source>
</evidence>
<sequence length="511" mass="57109">MTVWASCTSTGDNPHHNRRPPQLDSPPAYSYCKIHLNSILSHLLIAMSLTSFEGIDARPQIGQKIEQVEDSSTQSITSPATDSCAPGLPLELHENIIDCIRTGARWGLGEAERQTLIACALTCRSWLPRSLANLVHTIHLDERSRMIAVAALLEARPFLRPMVTNVSISNTGISGPEDSNLPPLPIFPVLFMRKMSTLQHLTISFHTFPSATTRDFYQCFAEFTSITSLNLSSVEFSSAHDFAHLILIMPNLRELTLSNVKWSNHGILPALLPPGVSRPRLAVLRNMNFLTSKASAEEFMAAALVWKDVIDLLTGHQLPLPLEDLPFFDLNFCSGGFRLVDLRTMDMGRLLRYAGADLRSLSLAIGAGDMEAMSAKDIINTENNCEWIPCLLAQIISSRLRKCMIVVNTVPSFNADVVQKTWDLFTPQICSSIDTILTHTRCSGLRQVIFVMKGISRSKTWYENGRIKHAEFERSRFPKLYDRGILSCMFFGDERHKEYLGGLRSRACACR</sequence>
<evidence type="ECO:0000313" key="3">
    <source>
        <dbReference type="Proteomes" id="UP000194127"/>
    </source>
</evidence>
<dbReference type="Gene3D" id="3.80.10.10">
    <property type="entry name" value="Ribonuclease Inhibitor"/>
    <property type="match status" value="1"/>
</dbReference>
<dbReference type="OrthoDB" id="2798904at2759"/>
<evidence type="ECO:0008006" key="4">
    <source>
        <dbReference type="Google" id="ProtNLM"/>
    </source>
</evidence>
<feature type="compositionally biased region" description="Polar residues" evidence="1">
    <location>
        <begin position="1"/>
        <end position="12"/>
    </location>
</feature>
<gene>
    <name evidence="2" type="ORF">POSPLADRAFT_1034648</name>
</gene>
<feature type="region of interest" description="Disordered" evidence="1">
    <location>
        <begin position="1"/>
        <end position="22"/>
    </location>
</feature>
<keyword evidence="3" id="KW-1185">Reference proteome</keyword>
<dbReference type="InterPro" id="IPR032675">
    <property type="entry name" value="LRR_dom_sf"/>
</dbReference>
<dbReference type="EMBL" id="KZ110599">
    <property type="protein sequence ID" value="OSX61146.1"/>
    <property type="molecule type" value="Genomic_DNA"/>
</dbReference>
<dbReference type="GeneID" id="36321987"/>
<protein>
    <recommendedName>
        <fullName evidence="4">F-box domain-containing protein</fullName>
    </recommendedName>
</protein>
<proteinExistence type="predicted"/>
<accession>A0A1X6MY66</accession>